<dbReference type="RefSeq" id="WP_367639969.1">
    <property type="nucleotide sequence ID" value="NZ_JBFNQN010000014.1"/>
</dbReference>
<keyword evidence="4" id="KW-1185">Reference proteome</keyword>
<organism evidence="3 4">
    <name type="scientific">Kineococcus endophyticus</name>
    <dbReference type="NCBI Taxonomy" id="1181883"/>
    <lineage>
        <taxon>Bacteria</taxon>
        <taxon>Bacillati</taxon>
        <taxon>Actinomycetota</taxon>
        <taxon>Actinomycetes</taxon>
        <taxon>Kineosporiales</taxon>
        <taxon>Kineosporiaceae</taxon>
        <taxon>Kineococcus</taxon>
    </lineage>
</organism>
<evidence type="ECO:0000256" key="1">
    <source>
        <dbReference type="SAM" id="MobiDB-lite"/>
    </source>
</evidence>
<dbReference type="InterPro" id="IPR025443">
    <property type="entry name" value="DUF4307"/>
</dbReference>
<feature type="transmembrane region" description="Helical" evidence="2">
    <location>
        <begin position="36"/>
        <end position="57"/>
    </location>
</feature>
<proteinExistence type="predicted"/>
<feature type="compositionally biased region" description="Low complexity" evidence="1">
    <location>
        <begin position="7"/>
        <end position="20"/>
    </location>
</feature>
<dbReference type="Pfam" id="PF14155">
    <property type="entry name" value="DUF4307"/>
    <property type="match status" value="1"/>
</dbReference>
<name>A0ABV3PBE7_9ACTN</name>
<sequence>MSPSGPNAPADVPPDVLAARYGRRPRPDRRWYRRPVRLAAAVVGGVLVLAYGAWLAVSQSQGPSFTEISHQVVDDRTAEIRFSVTRPAGTEVRCQVHALDASSSEVGLVQVDVPASSATDVQESVQVRTTSRAVTVGVESCSAVER</sequence>
<dbReference type="Proteomes" id="UP001555826">
    <property type="component" value="Unassembled WGS sequence"/>
</dbReference>
<protein>
    <submittedName>
        <fullName evidence="3">DUF4307 domain-containing protein</fullName>
    </submittedName>
</protein>
<gene>
    <name evidence="3" type="ORF">AB1207_18935</name>
</gene>
<evidence type="ECO:0000256" key="2">
    <source>
        <dbReference type="SAM" id="Phobius"/>
    </source>
</evidence>
<reference evidence="3 4" key="1">
    <citation type="submission" date="2024-07" db="EMBL/GenBank/DDBJ databases">
        <authorList>
            <person name="Thanompreechachai J."/>
            <person name="Duangmal K."/>
        </authorList>
    </citation>
    <scope>NUCLEOTIDE SEQUENCE [LARGE SCALE GENOMIC DNA]</scope>
    <source>
        <strain evidence="3 4">KCTC 19886</strain>
    </source>
</reference>
<comment type="caution">
    <text evidence="3">The sequence shown here is derived from an EMBL/GenBank/DDBJ whole genome shotgun (WGS) entry which is preliminary data.</text>
</comment>
<keyword evidence="2" id="KW-1133">Transmembrane helix</keyword>
<evidence type="ECO:0000313" key="4">
    <source>
        <dbReference type="Proteomes" id="UP001555826"/>
    </source>
</evidence>
<feature type="region of interest" description="Disordered" evidence="1">
    <location>
        <begin position="1"/>
        <end position="20"/>
    </location>
</feature>
<accession>A0ABV3PBE7</accession>
<keyword evidence="2" id="KW-0472">Membrane</keyword>
<dbReference type="EMBL" id="JBFNQN010000014">
    <property type="protein sequence ID" value="MEW9266830.1"/>
    <property type="molecule type" value="Genomic_DNA"/>
</dbReference>
<evidence type="ECO:0000313" key="3">
    <source>
        <dbReference type="EMBL" id="MEW9266830.1"/>
    </source>
</evidence>
<keyword evidence="2" id="KW-0812">Transmembrane</keyword>